<keyword evidence="2" id="KW-0328">Glycosyltransferase</keyword>
<feature type="transmembrane region" description="Helical" evidence="1">
    <location>
        <begin position="81"/>
        <end position="100"/>
    </location>
</feature>
<evidence type="ECO:0000256" key="1">
    <source>
        <dbReference type="SAM" id="Phobius"/>
    </source>
</evidence>
<keyword evidence="2" id="KW-0808">Transferase</keyword>
<keyword evidence="1" id="KW-0472">Membrane</keyword>
<dbReference type="EC" id="2.4.-.-" evidence="2"/>
<keyword evidence="1" id="KW-0812">Transmembrane</keyword>
<keyword evidence="1" id="KW-1133">Transmembrane helix</keyword>
<dbReference type="EMBL" id="JAUFQH010000005">
    <property type="protein sequence ID" value="MDN3619153.1"/>
    <property type="molecule type" value="Genomic_DNA"/>
</dbReference>
<evidence type="ECO:0000313" key="3">
    <source>
        <dbReference type="Proteomes" id="UP001228636"/>
    </source>
</evidence>
<evidence type="ECO:0000313" key="2">
    <source>
        <dbReference type="EMBL" id="MDN3619153.1"/>
    </source>
</evidence>
<dbReference type="Proteomes" id="UP001228636">
    <property type="component" value="Unassembled WGS sequence"/>
</dbReference>
<protein>
    <submittedName>
        <fullName evidence="2">Glycosyltransferase</fullName>
        <ecNumber evidence="2">2.4.-.-</ecNumber>
    </submittedName>
</protein>
<organism evidence="2 3">
    <name type="scientific">Polaribacter sejongensis</name>
    <dbReference type="NCBI Taxonomy" id="985043"/>
    <lineage>
        <taxon>Bacteria</taxon>
        <taxon>Pseudomonadati</taxon>
        <taxon>Bacteroidota</taxon>
        <taxon>Flavobacteriia</taxon>
        <taxon>Flavobacteriales</taxon>
        <taxon>Flavobacteriaceae</taxon>
    </lineage>
</organism>
<reference evidence="2 3" key="1">
    <citation type="journal article" date="2014" name="Int. J. Syst. Evol. Microbiol.">
        <title>Complete genome sequence of Corynebacterium casei LMG S-19264T (=DSM 44701T), isolated from a smear-ripened cheese.</title>
        <authorList>
            <consortium name="US DOE Joint Genome Institute (JGI-PGF)"/>
            <person name="Walter F."/>
            <person name="Albersmeier A."/>
            <person name="Kalinowski J."/>
            <person name="Ruckert C."/>
        </authorList>
    </citation>
    <scope>NUCLEOTIDE SEQUENCE [LARGE SCALE GENOMIC DNA]</scope>
    <source>
        <strain evidence="2 3">CECT 8670</strain>
    </source>
</reference>
<dbReference type="RefSeq" id="WP_261973967.1">
    <property type="nucleotide sequence ID" value="NZ_CP103460.1"/>
</dbReference>
<comment type="caution">
    <text evidence="2">The sequence shown here is derived from an EMBL/GenBank/DDBJ whole genome shotgun (WGS) entry which is preliminary data.</text>
</comment>
<proteinExistence type="predicted"/>
<sequence>MSENKKRVYIYPMVSAVDLEVKHPYIFNLSNALKDKFTICNYGRKTKAGIFDMYRYLGKTDIVYLNWIEDIGRGKLSYIQLFFFIVFIFMAKISGIKIIWTHHNVKSHYESSWMNVFLTKFLIKNVDKIVIHTKQSKKYISEQYWGKMIYFFHPITDLSKEIKKNKEVKYDILIWGGIRRSKGIEVFLKHLYTNPNYRNIKVKIVGKINEDKLKKEIKSFLTPNILLEDRFVEDDELQLLHSEAKFVLFPYTGESVLNSGVVVKSLPLKTRIIGPDKGAFKDLADLGLIDVYKEFSDILTILQKNVKKKNVDDFCNHFTWNNFGLFLKEQI</sequence>
<dbReference type="Gene3D" id="3.40.50.2000">
    <property type="entry name" value="Glycogen Phosphorylase B"/>
    <property type="match status" value="1"/>
</dbReference>
<dbReference type="AlphaFoldDB" id="A0AAJ1VFT1"/>
<gene>
    <name evidence="2" type="ORF">QWY81_06755</name>
</gene>
<dbReference type="GO" id="GO:0016757">
    <property type="term" value="F:glycosyltransferase activity"/>
    <property type="evidence" value="ECO:0007669"/>
    <property type="project" value="UniProtKB-KW"/>
</dbReference>
<dbReference type="SUPFAM" id="SSF53756">
    <property type="entry name" value="UDP-Glycosyltransferase/glycogen phosphorylase"/>
    <property type="match status" value="1"/>
</dbReference>
<accession>A0AAJ1VFT1</accession>
<name>A0AAJ1VFT1_9FLAO</name>